<keyword evidence="2" id="KW-1003">Cell membrane</keyword>
<feature type="transmembrane region" description="Helical" evidence="6">
    <location>
        <begin position="133"/>
        <end position="154"/>
    </location>
</feature>
<feature type="transmembrane region" description="Helical" evidence="6">
    <location>
        <begin position="433"/>
        <end position="454"/>
    </location>
</feature>
<feature type="transmembrane region" description="Helical" evidence="6">
    <location>
        <begin position="319"/>
        <end position="338"/>
    </location>
</feature>
<accession>A0A3D9YKT7</accession>
<protein>
    <submittedName>
        <fullName evidence="7">O-antigen/teichoic acid export membrane protein</fullName>
    </submittedName>
</protein>
<keyword evidence="3 6" id="KW-0812">Transmembrane</keyword>
<organism evidence="7 8">
    <name type="scientific">Methylovirgula ligni</name>
    <dbReference type="NCBI Taxonomy" id="569860"/>
    <lineage>
        <taxon>Bacteria</taxon>
        <taxon>Pseudomonadati</taxon>
        <taxon>Pseudomonadota</taxon>
        <taxon>Alphaproteobacteria</taxon>
        <taxon>Hyphomicrobiales</taxon>
        <taxon>Beijerinckiaceae</taxon>
        <taxon>Methylovirgula</taxon>
    </lineage>
</organism>
<keyword evidence="4 6" id="KW-1133">Transmembrane helix</keyword>
<reference evidence="7 8" key="1">
    <citation type="submission" date="2018-08" db="EMBL/GenBank/DDBJ databases">
        <title>Genomic Encyclopedia of Type Strains, Phase IV (KMG-IV): sequencing the most valuable type-strain genomes for metagenomic binning, comparative biology and taxonomic classification.</title>
        <authorList>
            <person name="Goeker M."/>
        </authorList>
    </citation>
    <scope>NUCLEOTIDE SEQUENCE [LARGE SCALE GENOMIC DNA]</scope>
    <source>
        <strain evidence="7 8">BW863</strain>
    </source>
</reference>
<feature type="transmembrane region" description="Helical" evidence="6">
    <location>
        <begin position="72"/>
        <end position="93"/>
    </location>
</feature>
<name>A0A3D9YKT7_9HYPH</name>
<feature type="transmembrane region" description="Helical" evidence="6">
    <location>
        <begin position="32"/>
        <end position="51"/>
    </location>
</feature>
<feature type="transmembrane region" description="Helical" evidence="6">
    <location>
        <begin position="278"/>
        <end position="299"/>
    </location>
</feature>
<feature type="transmembrane region" description="Helical" evidence="6">
    <location>
        <begin position="350"/>
        <end position="370"/>
    </location>
</feature>
<feature type="transmembrane region" description="Helical" evidence="6">
    <location>
        <begin position="199"/>
        <end position="219"/>
    </location>
</feature>
<dbReference type="GO" id="GO:0005886">
    <property type="term" value="C:plasma membrane"/>
    <property type="evidence" value="ECO:0007669"/>
    <property type="project" value="UniProtKB-SubCell"/>
</dbReference>
<evidence type="ECO:0000256" key="1">
    <source>
        <dbReference type="ARBA" id="ARBA00004651"/>
    </source>
</evidence>
<keyword evidence="5 6" id="KW-0472">Membrane</keyword>
<evidence type="ECO:0000256" key="2">
    <source>
        <dbReference type="ARBA" id="ARBA00022475"/>
    </source>
</evidence>
<feature type="transmembrane region" description="Helical" evidence="6">
    <location>
        <begin position="99"/>
        <end position="121"/>
    </location>
</feature>
<dbReference type="EMBL" id="QUMO01000006">
    <property type="protein sequence ID" value="REF83187.1"/>
    <property type="molecule type" value="Genomic_DNA"/>
</dbReference>
<feature type="transmembrane region" description="Helical" evidence="6">
    <location>
        <begin position="376"/>
        <end position="397"/>
    </location>
</feature>
<gene>
    <name evidence="7" type="ORF">DES32_3102</name>
</gene>
<comment type="caution">
    <text evidence="7">The sequence shown here is derived from an EMBL/GenBank/DDBJ whole genome shotgun (WGS) entry which is preliminary data.</text>
</comment>
<dbReference type="OrthoDB" id="8149983at2"/>
<proteinExistence type="predicted"/>
<dbReference type="Proteomes" id="UP000256900">
    <property type="component" value="Unassembled WGS sequence"/>
</dbReference>
<evidence type="ECO:0000256" key="6">
    <source>
        <dbReference type="SAM" id="Phobius"/>
    </source>
</evidence>
<feature type="transmembrane region" description="Helical" evidence="6">
    <location>
        <begin position="160"/>
        <end position="178"/>
    </location>
</feature>
<dbReference type="AlphaFoldDB" id="A0A3D9YKT7"/>
<evidence type="ECO:0000313" key="8">
    <source>
        <dbReference type="Proteomes" id="UP000256900"/>
    </source>
</evidence>
<keyword evidence="8" id="KW-1185">Reference proteome</keyword>
<dbReference type="PANTHER" id="PTHR30250:SF11">
    <property type="entry name" value="O-ANTIGEN TRANSPORTER-RELATED"/>
    <property type="match status" value="1"/>
</dbReference>
<feature type="transmembrane region" description="Helical" evidence="6">
    <location>
        <begin position="409"/>
        <end position="427"/>
    </location>
</feature>
<evidence type="ECO:0000256" key="3">
    <source>
        <dbReference type="ARBA" id="ARBA00022692"/>
    </source>
</evidence>
<evidence type="ECO:0000313" key="7">
    <source>
        <dbReference type="EMBL" id="REF83187.1"/>
    </source>
</evidence>
<dbReference type="InterPro" id="IPR050833">
    <property type="entry name" value="Poly_Biosynth_Transport"/>
</dbReference>
<dbReference type="RefSeq" id="WP_115837663.1">
    <property type="nucleotide sequence ID" value="NZ_CP025086.1"/>
</dbReference>
<evidence type="ECO:0000256" key="5">
    <source>
        <dbReference type="ARBA" id="ARBA00023136"/>
    </source>
</evidence>
<evidence type="ECO:0000256" key="4">
    <source>
        <dbReference type="ARBA" id="ARBA00022989"/>
    </source>
</evidence>
<comment type="subcellular location">
    <subcellularLocation>
        <location evidence="1">Cell membrane</location>
        <topology evidence="1">Multi-pass membrane protein</topology>
    </subcellularLocation>
</comment>
<dbReference type="PANTHER" id="PTHR30250">
    <property type="entry name" value="PST FAMILY PREDICTED COLANIC ACID TRANSPORTER"/>
    <property type="match status" value="1"/>
</dbReference>
<sequence length="478" mass="50717">MLISLTFFLNAAINFALGLVVAKILGPAEFGRFAIGATLALTLNSIVFEWVRLSATRLYGATARDSQPDLRASLNAAYLAGALVLILIGALLLLFGGKYLSPALAAAVIVSAIANGFFEYWTALARARFRNVAYAKLVIVKNVTSLILMIAAGVVLRNAAAVLAASSLAVLISLAPVWRELQDPGAALSLARKERIFSFGHYGVPLVIASVIYQLILLANRSLAAAWLGFAAAGQLSLATDLSLRLFQTAAAGFDAFLFQLVVGREATHGKDAAQKQVAINMLLVAAILVPLAAGYVAIMPSFEAILIPAKYRGNFAQLSLILAPGLVLYCLAQYAFTPVFQLAMQTRQVIWAAFAALACYAALLAFLPHGAGVEAFAWVHCASYAVGAGVIAIMGARLSKRWPALRDFLAVFAATAAMLLATWPCRSLGSPWLALVSAATIGPIVYCGLAWIFDIAGIRQAVLARYPRARRLFADGK</sequence>